<dbReference type="AlphaFoldDB" id="A0AAD3XXE9"/>
<proteinExistence type="predicted"/>
<evidence type="ECO:0000313" key="2">
    <source>
        <dbReference type="Proteomes" id="UP001279734"/>
    </source>
</evidence>
<organism evidence="1 2">
    <name type="scientific">Nepenthes gracilis</name>
    <name type="common">Slender pitcher plant</name>
    <dbReference type="NCBI Taxonomy" id="150966"/>
    <lineage>
        <taxon>Eukaryota</taxon>
        <taxon>Viridiplantae</taxon>
        <taxon>Streptophyta</taxon>
        <taxon>Embryophyta</taxon>
        <taxon>Tracheophyta</taxon>
        <taxon>Spermatophyta</taxon>
        <taxon>Magnoliopsida</taxon>
        <taxon>eudicotyledons</taxon>
        <taxon>Gunneridae</taxon>
        <taxon>Pentapetalae</taxon>
        <taxon>Caryophyllales</taxon>
        <taxon>Nepenthaceae</taxon>
        <taxon>Nepenthes</taxon>
    </lineage>
</organism>
<name>A0AAD3XXE9_NEPGR</name>
<protein>
    <submittedName>
        <fullName evidence="1">Uncharacterized protein</fullName>
    </submittedName>
</protein>
<evidence type="ECO:0000313" key="1">
    <source>
        <dbReference type="EMBL" id="GMH21267.1"/>
    </source>
</evidence>
<accession>A0AAD3XXE9</accession>
<sequence length="217" mass="24421">MHLQAFGQNPTQENLTSREILILMQAHIGKLIPLGGSNIDDELTRLPPDLVITFDQLIFRRPGVYESVDWDQCYLKSYYEKASISFAKLRDRTDEKAFASGRVVFEPATLPWSSLLRLPLGLRLPSEADLCPYPPLRLPEIQEAPLDLKMLRPFYSGSAPSSPRGHSRRHFHRLYTLVPDPLLEVLGPKYGESCWGFSFSICAKPLGLTALGFIPAP</sequence>
<keyword evidence="2" id="KW-1185">Reference proteome</keyword>
<dbReference type="Proteomes" id="UP001279734">
    <property type="component" value="Unassembled WGS sequence"/>
</dbReference>
<gene>
    <name evidence="1" type="ORF">Nepgr_023109</name>
</gene>
<reference evidence="1" key="1">
    <citation type="submission" date="2023-05" db="EMBL/GenBank/DDBJ databases">
        <title>Nepenthes gracilis genome sequencing.</title>
        <authorList>
            <person name="Fukushima K."/>
        </authorList>
    </citation>
    <scope>NUCLEOTIDE SEQUENCE</scope>
    <source>
        <strain evidence="1">SING2019-196</strain>
    </source>
</reference>
<dbReference type="EMBL" id="BSYO01000023">
    <property type="protein sequence ID" value="GMH21267.1"/>
    <property type="molecule type" value="Genomic_DNA"/>
</dbReference>
<comment type="caution">
    <text evidence="1">The sequence shown here is derived from an EMBL/GenBank/DDBJ whole genome shotgun (WGS) entry which is preliminary data.</text>
</comment>